<evidence type="ECO:0000256" key="3">
    <source>
        <dbReference type="ARBA" id="ARBA00022833"/>
    </source>
</evidence>
<evidence type="ECO:0000313" key="7">
    <source>
        <dbReference type="EMBL" id="BCN32089.1"/>
    </source>
</evidence>
<dbReference type="Pfam" id="PF00622">
    <property type="entry name" value="SPRY"/>
    <property type="match status" value="1"/>
</dbReference>
<dbReference type="Gene3D" id="2.60.40.10">
    <property type="entry name" value="Immunoglobulins"/>
    <property type="match status" value="1"/>
</dbReference>
<dbReference type="EMBL" id="AP024169">
    <property type="protein sequence ID" value="BCN32089.1"/>
    <property type="molecule type" value="Genomic_DNA"/>
</dbReference>
<reference evidence="7 8" key="1">
    <citation type="submission" date="2020-11" db="EMBL/GenBank/DDBJ databases">
        <title>Draft genome sequencing of a Lachnospiraceae strain isolated from anoxic soil subjected to BSD treatment.</title>
        <authorList>
            <person name="Uek A."/>
            <person name="Tonouchi A."/>
        </authorList>
    </citation>
    <scope>NUCLEOTIDE SEQUENCE [LARGE SCALE GENOMIC DNA]</scope>
    <source>
        <strain evidence="7 8">TB5</strain>
    </source>
</reference>
<accession>A0A7R7IEG7</accession>
<keyword evidence="4" id="KW-0175">Coiled coil</keyword>
<dbReference type="InterPro" id="IPR003961">
    <property type="entry name" value="FN3_dom"/>
</dbReference>
<dbReference type="GO" id="GO:0005737">
    <property type="term" value="C:cytoplasm"/>
    <property type="evidence" value="ECO:0007669"/>
    <property type="project" value="TreeGrafter"/>
</dbReference>
<gene>
    <name evidence="7" type="ORF">bsdtb5_33840</name>
</gene>
<dbReference type="PROSITE" id="PS50853">
    <property type="entry name" value="FN3"/>
    <property type="match status" value="1"/>
</dbReference>
<dbReference type="SUPFAM" id="SSF49899">
    <property type="entry name" value="Concanavalin A-like lectins/glucanases"/>
    <property type="match status" value="1"/>
</dbReference>
<keyword evidence="1" id="KW-0479">Metal-binding</keyword>
<dbReference type="GO" id="GO:0008270">
    <property type="term" value="F:zinc ion binding"/>
    <property type="evidence" value="ECO:0007669"/>
    <property type="project" value="UniProtKB-KW"/>
</dbReference>
<dbReference type="GO" id="GO:0004842">
    <property type="term" value="F:ubiquitin-protein transferase activity"/>
    <property type="evidence" value="ECO:0007669"/>
    <property type="project" value="InterPro"/>
</dbReference>
<dbReference type="PANTHER" id="PTHR13363">
    <property type="entry name" value="RING FINGER AND SRY DOMAIN-CONTAINING"/>
    <property type="match status" value="1"/>
</dbReference>
<dbReference type="InterPro" id="IPR013320">
    <property type="entry name" value="ConA-like_dom_sf"/>
</dbReference>
<dbReference type="InterPro" id="IPR045129">
    <property type="entry name" value="RNF123/RKP/RSPRY1"/>
</dbReference>
<name>A0A7R7IEG7_9FIRM</name>
<keyword evidence="8" id="KW-1185">Reference proteome</keyword>
<dbReference type="Gene3D" id="2.60.120.920">
    <property type="match status" value="1"/>
</dbReference>
<dbReference type="GO" id="GO:0051603">
    <property type="term" value="P:proteolysis involved in protein catabolic process"/>
    <property type="evidence" value="ECO:0007669"/>
    <property type="project" value="TreeGrafter"/>
</dbReference>
<dbReference type="InterPro" id="IPR013783">
    <property type="entry name" value="Ig-like_fold"/>
</dbReference>
<protein>
    <recommendedName>
        <fullName evidence="9">Fibronectin type-III domain-containing protein</fullName>
    </recommendedName>
</protein>
<dbReference type="Proteomes" id="UP000595897">
    <property type="component" value="Chromosome"/>
</dbReference>
<sequence>MVYGTEARAEDTNSGGVYIDPSLVSPSSCAKYLSENNLRFTGDSDVTTNSGYANVNTSVSSGKWYWEVEMLGNPSAFGINTEIGGQWIAIMSNGGMIFSGQSKSYGSSFAKGDVMGILLDTDNGKIEFTKNGVSEGVITVNKETFGHTFRPFLSINFPNFDVRFNFGATAFKYANKIPSGYLPYSLSEPIKLVADAGDNQVNLKWNSIAGATGYNIYRSDKSGGPYTTPLNANPITSTTYTDSSVKNDSTYYYIVRAVANGAEAMNSNEVSVTPKSNIVYTGNKAILEITMTNGTIKEYDLTMDEIDKFLTWYDNRSDGAGKSYYRIIKRSNVKPFNSRYEYLQFDKIYSFEVKDYNDK</sequence>
<dbReference type="PROSITE" id="PS50188">
    <property type="entry name" value="B302_SPRY"/>
    <property type="match status" value="1"/>
</dbReference>
<evidence type="ECO:0000256" key="2">
    <source>
        <dbReference type="ARBA" id="ARBA00022771"/>
    </source>
</evidence>
<dbReference type="SUPFAM" id="SSF49265">
    <property type="entry name" value="Fibronectin type III"/>
    <property type="match status" value="1"/>
</dbReference>
<feature type="domain" description="B30.2/SPRY" evidence="5">
    <location>
        <begin position="1"/>
        <end position="171"/>
    </location>
</feature>
<dbReference type="InterPro" id="IPR001870">
    <property type="entry name" value="B30.2/SPRY"/>
</dbReference>
<keyword evidence="2" id="KW-0863">Zinc-finger</keyword>
<proteinExistence type="predicted"/>
<dbReference type="InterPro" id="IPR003877">
    <property type="entry name" value="SPRY_dom"/>
</dbReference>
<organism evidence="7 8">
    <name type="scientific">Anaeromicropila herbilytica</name>
    <dbReference type="NCBI Taxonomy" id="2785025"/>
    <lineage>
        <taxon>Bacteria</taxon>
        <taxon>Bacillati</taxon>
        <taxon>Bacillota</taxon>
        <taxon>Clostridia</taxon>
        <taxon>Lachnospirales</taxon>
        <taxon>Lachnospiraceae</taxon>
        <taxon>Anaeromicropila</taxon>
    </lineage>
</organism>
<dbReference type="InterPro" id="IPR043136">
    <property type="entry name" value="B30.2/SPRY_sf"/>
</dbReference>
<dbReference type="SMART" id="SM00449">
    <property type="entry name" value="SPRY"/>
    <property type="match status" value="1"/>
</dbReference>
<evidence type="ECO:0000256" key="1">
    <source>
        <dbReference type="ARBA" id="ARBA00022723"/>
    </source>
</evidence>
<keyword evidence="3" id="KW-0862">Zinc</keyword>
<evidence type="ECO:0000313" key="8">
    <source>
        <dbReference type="Proteomes" id="UP000595897"/>
    </source>
</evidence>
<evidence type="ECO:0000256" key="4">
    <source>
        <dbReference type="ARBA" id="ARBA00023054"/>
    </source>
</evidence>
<evidence type="ECO:0008006" key="9">
    <source>
        <dbReference type="Google" id="ProtNLM"/>
    </source>
</evidence>
<evidence type="ECO:0000259" key="6">
    <source>
        <dbReference type="PROSITE" id="PS50853"/>
    </source>
</evidence>
<dbReference type="RefSeq" id="WP_271713169.1">
    <property type="nucleotide sequence ID" value="NZ_AP024169.1"/>
</dbReference>
<dbReference type="PANTHER" id="PTHR13363:SF5">
    <property type="entry name" value="E3 UBIQUITIN-PROTEIN LIGASE RNF123"/>
    <property type="match status" value="1"/>
</dbReference>
<dbReference type="KEGG" id="ahb:bsdtb5_33840"/>
<dbReference type="AlphaFoldDB" id="A0A7R7IEG7"/>
<feature type="domain" description="Fibronectin type-III" evidence="6">
    <location>
        <begin position="186"/>
        <end position="277"/>
    </location>
</feature>
<evidence type="ECO:0000259" key="5">
    <source>
        <dbReference type="PROSITE" id="PS50188"/>
    </source>
</evidence>
<dbReference type="InterPro" id="IPR036116">
    <property type="entry name" value="FN3_sf"/>
</dbReference>